<feature type="transmembrane region" description="Helical" evidence="3">
    <location>
        <begin position="408"/>
        <end position="429"/>
    </location>
</feature>
<feature type="transmembrane region" description="Helical" evidence="3">
    <location>
        <begin position="368"/>
        <end position="388"/>
    </location>
</feature>
<reference evidence="6 8" key="2">
    <citation type="submission" date="2018-03" db="EMBL/GenBank/DDBJ databases">
        <authorList>
            <person name="Fogelqvist J."/>
        </authorList>
    </citation>
    <scope>NUCLEOTIDE SEQUENCE [LARGE SCALE GENOMIC DNA]</scope>
</reference>
<evidence type="ECO:0000259" key="4">
    <source>
        <dbReference type="Pfam" id="PF04389"/>
    </source>
</evidence>
<evidence type="ECO:0000313" key="6">
    <source>
        <dbReference type="EMBL" id="SPQ94608.1"/>
    </source>
</evidence>
<evidence type="ECO:0000313" key="7">
    <source>
        <dbReference type="Proteomes" id="UP000039324"/>
    </source>
</evidence>
<dbReference type="Proteomes" id="UP000039324">
    <property type="component" value="Unassembled WGS sequence"/>
</dbReference>
<feature type="domain" description="Peptidase M28" evidence="4">
    <location>
        <begin position="136"/>
        <end position="322"/>
    </location>
</feature>
<feature type="transmembrane region" description="Helical" evidence="3">
    <location>
        <begin position="647"/>
        <end position="667"/>
    </location>
</feature>
<dbReference type="STRING" id="37360.A0A0G4IMU2"/>
<dbReference type="AlphaFoldDB" id="A0A0G4IMU2"/>
<dbReference type="SUPFAM" id="SSF53187">
    <property type="entry name" value="Zn-dependent exopeptidases"/>
    <property type="match status" value="1"/>
</dbReference>
<keyword evidence="3" id="KW-1133">Transmembrane helix</keyword>
<evidence type="ECO:0000313" key="8">
    <source>
        <dbReference type="Proteomes" id="UP000290189"/>
    </source>
</evidence>
<sequence>MWAHVRHNVQPIVALSALVLLASSMFLASFLNDVWLPAPRAASSTPASEFSEDRAVPFLRNLTVSIGTRPSATPALFHARQLIIDTINDIVARRSAPWAVTVDPPSSSGEPAPPIQNIVVSVRQASNAGAGDRVSNPTLLLSAHYDSVPSGPGATDDGAGVAIVLETLRNVVNDDTVDLSAWDLLVVLFDAEEVGTAGSQRFLATAASTWIDFSRDNVLMNLEGSGTAGKLTVVRGTSAWALRLFGDAAPRPYGFSLTQFIYNNLFLAGYTDLDTFLASHSMHAVELIAVDQRFRYHTRSDEFDYIQPGAIQHAGDNVLAFVRQVVKTDPNKVPHVPPVLAKSRYRTVTLEEFQYQTLYGVTMAVQSFMVQVVMTAVTATIVILSVLFVARRDLRACLSAGLRELGTIFVKIVVCLLVTAAVSAAVVGVASGADWQTDRGIRASFILVTCTLVWFALEMYIHRHRPREALIQPFDRSARLSLVAYELRPVDVAQQRQASPARPPTSPVFHVEESDRTDLIAVALFELLLIAILSFTVADLVLLAQVAGICVACALLVDDVYERKIRRDLGDRAPVYSWVYFFIRHVILLVPLLFSIELIVFMGPKLPFYLDAMRITWASSIVFSFTITLFVLPVLDPLFRTLKHNHLVVIALIGAAFCAFTVAAIAFRTTH</sequence>
<dbReference type="EMBL" id="OVEO01000003">
    <property type="protein sequence ID" value="SPQ94608.1"/>
    <property type="molecule type" value="Genomic_DNA"/>
</dbReference>
<evidence type="ECO:0000256" key="1">
    <source>
        <dbReference type="ARBA" id="ARBA00001947"/>
    </source>
</evidence>
<keyword evidence="7" id="KW-1185">Reference proteome</keyword>
<dbReference type="InterPro" id="IPR045175">
    <property type="entry name" value="M28_fam"/>
</dbReference>
<organism evidence="5 7">
    <name type="scientific">Plasmodiophora brassicae</name>
    <name type="common">Clubroot disease agent</name>
    <dbReference type="NCBI Taxonomy" id="37360"/>
    <lineage>
        <taxon>Eukaryota</taxon>
        <taxon>Sar</taxon>
        <taxon>Rhizaria</taxon>
        <taxon>Endomyxa</taxon>
        <taxon>Phytomyxea</taxon>
        <taxon>Plasmodiophorida</taxon>
        <taxon>Plasmodiophoridae</taxon>
        <taxon>Plasmodiophora</taxon>
    </lineage>
</organism>
<evidence type="ECO:0000256" key="3">
    <source>
        <dbReference type="SAM" id="Phobius"/>
    </source>
</evidence>
<dbReference type="Pfam" id="PF04389">
    <property type="entry name" value="Peptidase_M28"/>
    <property type="match status" value="1"/>
</dbReference>
<dbReference type="PANTHER" id="PTHR12147">
    <property type="entry name" value="METALLOPEPTIDASE M28 FAMILY MEMBER"/>
    <property type="match status" value="1"/>
</dbReference>
<name>A0A0G4IMU2_PLABS</name>
<keyword evidence="6" id="KW-0496">Mitochondrion</keyword>
<dbReference type="GO" id="GO:0006508">
    <property type="term" value="P:proteolysis"/>
    <property type="evidence" value="ECO:0007669"/>
    <property type="project" value="InterPro"/>
</dbReference>
<reference evidence="5 7" key="1">
    <citation type="submission" date="2015-02" db="EMBL/GenBank/DDBJ databases">
        <authorList>
            <person name="Chooi Y.-H."/>
        </authorList>
    </citation>
    <scope>NUCLEOTIDE SEQUENCE [LARGE SCALE GENOMIC DNA]</scope>
    <source>
        <strain evidence="5">E3</strain>
    </source>
</reference>
<comment type="cofactor">
    <cofactor evidence="1">
        <name>Zn(2+)</name>
        <dbReference type="ChEBI" id="CHEBI:29105"/>
    </cofactor>
</comment>
<accession>A0A0G4IMU2</accession>
<evidence type="ECO:0000313" key="5">
    <source>
        <dbReference type="EMBL" id="CEO96551.1"/>
    </source>
</evidence>
<dbReference type="EMBL" id="CDSF01000068">
    <property type="protein sequence ID" value="CEO96551.1"/>
    <property type="molecule type" value="Genomic_DNA"/>
</dbReference>
<dbReference type="Gene3D" id="3.40.630.10">
    <property type="entry name" value="Zn peptidases"/>
    <property type="match status" value="1"/>
</dbReference>
<proteinExistence type="inferred from homology"/>
<feature type="transmembrane region" description="Helical" evidence="3">
    <location>
        <begin position="542"/>
        <end position="561"/>
    </location>
</feature>
<geneLocation type="mitochondrion" evidence="6"/>
<feature type="transmembrane region" description="Helical" evidence="3">
    <location>
        <begin position="441"/>
        <end position="461"/>
    </location>
</feature>
<dbReference type="GO" id="GO:0008235">
    <property type="term" value="F:metalloexopeptidase activity"/>
    <property type="evidence" value="ECO:0007669"/>
    <property type="project" value="InterPro"/>
</dbReference>
<feature type="transmembrane region" description="Helical" evidence="3">
    <location>
        <begin position="582"/>
        <end position="603"/>
    </location>
</feature>
<dbReference type="OrthoDB" id="76293at2759"/>
<feature type="transmembrane region" description="Helical" evidence="3">
    <location>
        <begin position="615"/>
        <end position="635"/>
    </location>
</feature>
<comment type="similarity">
    <text evidence="2">Belongs to the peptidase M28 family. M28B subfamily.</text>
</comment>
<feature type="transmembrane region" description="Helical" evidence="3">
    <location>
        <begin position="519"/>
        <end position="536"/>
    </location>
</feature>
<protein>
    <recommendedName>
        <fullName evidence="4">Peptidase M28 domain-containing protein</fullName>
    </recommendedName>
</protein>
<dbReference type="Proteomes" id="UP000290189">
    <property type="component" value="Unassembled WGS sequence"/>
</dbReference>
<dbReference type="PANTHER" id="PTHR12147:SF26">
    <property type="entry name" value="PEPTIDASE M28 DOMAIN-CONTAINING PROTEIN"/>
    <property type="match status" value="1"/>
</dbReference>
<evidence type="ECO:0000256" key="2">
    <source>
        <dbReference type="ARBA" id="ARBA00005634"/>
    </source>
</evidence>
<feature type="transmembrane region" description="Helical" evidence="3">
    <location>
        <begin position="12"/>
        <end position="31"/>
    </location>
</feature>
<gene>
    <name evidence="5" type="ORF">PBRA_005160</name>
    <name evidence="6" type="ORF">PLBR_LOCUS1823</name>
</gene>
<dbReference type="InterPro" id="IPR007484">
    <property type="entry name" value="Peptidase_M28"/>
</dbReference>
<keyword evidence="3" id="KW-0472">Membrane</keyword>
<keyword evidence="3" id="KW-0812">Transmembrane</keyword>